<protein>
    <submittedName>
        <fullName evidence="1">Uncharacterized protein</fullName>
    </submittedName>
</protein>
<proteinExistence type="predicted"/>
<sequence length="902" mass="98958">MSSSTSSSSRSQRTPLHERTNSEKNKQQIRLVPYTPPKIEAEEARSRVPESATPGSDVDHHTARDRTSNNSTLFGRERFIGSALSSPFPSSSPISSSTWVKGKGVSESQLASDLSGTEHPAPPAQAVLRTSHGSVIRQVNAPTQHFRGQQRNISASSSITRKPVPRRDRFINIHSDKTFSLVKLPDTRISTGSESTAKSYSHSNTSFFSSHEETSFDAPTDDHPSSLFSSLPERSVSPLLPGTPATPSKLNEDHTASSSPWNYRLIGGLRKVARTPDSKIKGKEKEILTEQLPVLPETTVTARAPIPSSPLTLNPTFVTEYSDSSSDEFNNYKVIGRSSPPLPDSDSIDAPSSSSSNYQVFGQSSAPQSFASSPSRGQAVLDTPGSKNFVVHGSPYPASEQTLLETPGSKNFVVHINATPSSSINPNSRAPRSQASYDSFGRPTGENYSQESLLIPPLRPHKRSSSENLYLKQASRQIAHGRSNSYSSISSVLTQDTGPNVVRLAHTPSASSSLRQALWAGRSNAPPKSRMDVHQWSSQLSTVLSEYEGSDRGSRLTSHGSLAERGSRNIQSISSSMFDNLEPNVVSLTRSRSSSLEQPGAVLMRGARELPNPPARTVRDHDEHGDGLADLDQAHQLQSKSSRTRLGFLSRHSSDRSSRSASSSLTGSFTANTIPSWARVYYGSGERRWLASPSIRSESDDGQPSSSWVPAGSPPPEQFRQNIHNPRRRPREVQHNGSQTFLPETPPAVVVDTRRAPKKKTSSIWSPHLRPDNRASRYSLWRPPSVTWSTENRVLGRRNIQLVLFVLGFVFPFAWMIAAFLPLPPRLQYDMQELGKSPARFPTPEDSGAEFPYRQVGPIDDSRYQSARWWRNLNRFMSIIGLLILGAVAALIVVGLREGWGK</sequence>
<gene>
    <name evidence="1" type="ORF">NUW58_g5520</name>
</gene>
<comment type="caution">
    <text evidence="1">The sequence shown here is derived from an EMBL/GenBank/DDBJ whole genome shotgun (WGS) entry which is preliminary data.</text>
</comment>
<dbReference type="Proteomes" id="UP001143856">
    <property type="component" value="Unassembled WGS sequence"/>
</dbReference>
<accession>A0ACC1P471</accession>
<evidence type="ECO:0000313" key="1">
    <source>
        <dbReference type="EMBL" id="KAJ2985456.1"/>
    </source>
</evidence>
<organism evidence="1 2">
    <name type="scientific">Xylaria curta</name>
    <dbReference type="NCBI Taxonomy" id="42375"/>
    <lineage>
        <taxon>Eukaryota</taxon>
        <taxon>Fungi</taxon>
        <taxon>Dikarya</taxon>
        <taxon>Ascomycota</taxon>
        <taxon>Pezizomycotina</taxon>
        <taxon>Sordariomycetes</taxon>
        <taxon>Xylariomycetidae</taxon>
        <taxon>Xylariales</taxon>
        <taxon>Xylariaceae</taxon>
        <taxon>Xylaria</taxon>
    </lineage>
</organism>
<dbReference type="EMBL" id="JAPDGR010001101">
    <property type="protein sequence ID" value="KAJ2985456.1"/>
    <property type="molecule type" value="Genomic_DNA"/>
</dbReference>
<reference evidence="1" key="1">
    <citation type="submission" date="2022-10" db="EMBL/GenBank/DDBJ databases">
        <title>Genome Sequence of Xylaria curta.</title>
        <authorList>
            <person name="Buettner E."/>
        </authorList>
    </citation>
    <scope>NUCLEOTIDE SEQUENCE</scope>
    <source>
        <strain evidence="1">Babe10</strain>
    </source>
</reference>
<keyword evidence="2" id="KW-1185">Reference proteome</keyword>
<evidence type="ECO:0000313" key="2">
    <source>
        <dbReference type="Proteomes" id="UP001143856"/>
    </source>
</evidence>
<name>A0ACC1P471_9PEZI</name>